<dbReference type="Proteomes" id="UP001265259">
    <property type="component" value="Unassembled WGS sequence"/>
</dbReference>
<organism evidence="2 3">
    <name type="scientific">Tropicimonas omnivorans</name>
    <dbReference type="NCBI Taxonomy" id="3075590"/>
    <lineage>
        <taxon>Bacteria</taxon>
        <taxon>Pseudomonadati</taxon>
        <taxon>Pseudomonadota</taxon>
        <taxon>Alphaproteobacteria</taxon>
        <taxon>Rhodobacterales</taxon>
        <taxon>Roseobacteraceae</taxon>
        <taxon>Tropicimonas</taxon>
    </lineage>
</organism>
<dbReference type="EMBL" id="JAVRHL010000001">
    <property type="protein sequence ID" value="MDT0681729.1"/>
    <property type="molecule type" value="Genomic_DNA"/>
</dbReference>
<feature type="signal peptide" evidence="1">
    <location>
        <begin position="1"/>
        <end position="23"/>
    </location>
</feature>
<keyword evidence="1" id="KW-0732">Signal</keyword>
<protein>
    <recommendedName>
        <fullName evidence="4">Lipoprotein</fullName>
    </recommendedName>
</protein>
<reference evidence="2 3" key="1">
    <citation type="submission" date="2023-09" db="EMBL/GenBank/DDBJ databases">
        <authorList>
            <person name="Rey-Velasco X."/>
        </authorList>
    </citation>
    <scope>NUCLEOTIDE SEQUENCE [LARGE SCALE GENOMIC DNA]</scope>
    <source>
        <strain evidence="2 3">F158</strain>
    </source>
</reference>
<sequence>MRSAVTKSGGRGAALIAALPLLAACAAPPGADVSVRHFASTETAGNGARWHLFVFDPEEARSLDDRIAIARRSIGRERGCDWVGASRAEIEAQTAKQGQTYSRTLLAAPVRCSA</sequence>
<evidence type="ECO:0008006" key="4">
    <source>
        <dbReference type="Google" id="ProtNLM"/>
    </source>
</evidence>
<accession>A0ABU3DDD5</accession>
<dbReference type="RefSeq" id="WP_311689499.1">
    <property type="nucleotide sequence ID" value="NZ_JAVRHL010000001.1"/>
</dbReference>
<name>A0ABU3DDD5_9RHOB</name>
<feature type="chain" id="PRO_5045096295" description="Lipoprotein" evidence="1">
    <location>
        <begin position="24"/>
        <end position="114"/>
    </location>
</feature>
<keyword evidence="3" id="KW-1185">Reference proteome</keyword>
<evidence type="ECO:0000313" key="3">
    <source>
        <dbReference type="Proteomes" id="UP001265259"/>
    </source>
</evidence>
<gene>
    <name evidence="2" type="ORF">RM543_03450</name>
</gene>
<proteinExistence type="predicted"/>
<dbReference type="PROSITE" id="PS51257">
    <property type="entry name" value="PROKAR_LIPOPROTEIN"/>
    <property type="match status" value="1"/>
</dbReference>
<evidence type="ECO:0000313" key="2">
    <source>
        <dbReference type="EMBL" id="MDT0681729.1"/>
    </source>
</evidence>
<comment type="caution">
    <text evidence="2">The sequence shown here is derived from an EMBL/GenBank/DDBJ whole genome shotgun (WGS) entry which is preliminary data.</text>
</comment>
<evidence type="ECO:0000256" key="1">
    <source>
        <dbReference type="SAM" id="SignalP"/>
    </source>
</evidence>